<name>A0A0D3KCV4_EMIH1</name>
<keyword evidence="5 8" id="KW-0862">Zinc</keyword>
<reference evidence="12" key="1">
    <citation type="journal article" date="2013" name="Nature">
        <title>Pan genome of the phytoplankton Emiliania underpins its global distribution.</title>
        <authorList>
            <person name="Read B.A."/>
            <person name="Kegel J."/>
            <person name="Klute M.J."/>
            <person name="Kuo A."/>
            <person name="Lefebvre S.C."/>
            <person name="Maumus F."/>
            <person name="Mayer C."/>
            <person name="Miller J."/>
            <person name="Monier A."/>
            <person name="Salamov A."/>
            <person name="Young J."/>
            <person name="Aguilar M."/>
            <person name="Claverie J.M."/>
            <person name="Frickenhaus S."/>
            <person name="Gonzalez K."/>
            <person name="Herman E.K."/>
            <person name="Lin Y.C."/>
            <person name="Napier J."/>
            <person name="Ogata H."/>
            <person name="Sarno A.F."/>
            <person name="Shmutz J."/>
            <person name="Schroeder D."/>
            <person name="de Vargas C."/>
            <person name="Verret F."/>
            <person name="von Dassow P."/>
            <person name="Valentin K."/>
            <person name="Van de Peer Y."/>
            <person name="Wheeler G."/>
            <person name="Dacks J.B."/>
            <person name="Delwiche C.F."/>
            <person name="Dyhrman S.T."/>
            <person name="Glockner G."/>
            <person name="John U."/>
            <person name="Richards T."/>
            <person name="Worden A.Z."/>
            <person name="Zhang X."/>
            <person name="Grigoriev I.V."/>
            <person name="Allen A.E."/>
            <person name="Bidle K."/>
            <person name="Borodovsky M."/>
            <person name="Bowler C."/>
            <person name="Brownlee C."/>
            <person name="Cock J.M."/>
            <person name="Elias M."/>
            <person name="Gladyshev V.N."/>
            <person name="Groth M."/>
            <person name="Guda C."/>
            <person name="Hadaegh A."/>
            <person name="Iglesias-Rodriguez M.D."/>
            <person name="Jenkins J."/>
            <person name="Jones B.M."/>
            <person name="Lawson T."/>
            <person name="Leese F."/>
            <person name="Lindquist E."/>
            <person name="Lobanov A."/>
            <person name="Lomsadze A."/>
            <person name="Malik S.B."/>
            <person name="Marsh M.E."/>
            <person name="Mackinder L."/>
            <person name="Mock T."/>
            <person name="Mueller-Roeber B."/>
            <person name="Pagarete A."/>
            <person name="Parker M."/>
            <person name="Probert I."/>
            <person name="Quesneville H."/>
            <person name="Raines C."/>
            <person name="Rensing S.A."/>
            <person name="Riano-Pachon D.M."/>
            <person name="Richier S."/>
            <person name="Rokitta S."/>
            <person name="Shiraiwa Y."/>
            <person name="Soanes D.M."/>
            <person name="van der Giezen M."/>
            <person name="Wahlund T.M."/>
            <person name="Williams B."/>
            <person name="Wilson W."/>
            <person name="Wolfe G."/>
            <person name="Wurch L.L."/>
        </authorList>
    </citation>
    <scope>NUCLEOTIDE SEQUENCE</scope>
</reference>
<evidence type="ECO:0000256" key="5">
    <source>
        <dbReference type="ARBA" id="ARBA00022833"/>
    </source>
</evidence>
<dbReference type="Gene3D" id="2.10.55.10">
    <property type="entry name" value="Leishmanolysin domain 3"/>
    <property type="match status" value="1"/>
</dbReference>
<keyword evidence="12" id="KW-1185">Reference proteome</keyword>
<evidence type="ECO:0000256" key="1">
    <source>
        <dbReference type="ARBA" id="ARBA00005860"/>
    </source>
</evidence>
<dbReference type="GO" id="GO:0007155">
    <property type="term" value="P:cell adhesion"/>
    <property type="evidence" value="ECO:0007669"/>
    <property type="project" value="InterPro"/>
</dbReference>
<feature type="binding site" evidence="8">
    <location>
        <position position="312"/>
    </location>
    <ligand>
        <name>Zn(2+)</name>
        <dbReference type="ChEBI" id="CHEBI:29105"/>
        <note>catalytic</note>
    </ligand>
</feature>
<evidence type="ECO:0000256" key="4">
    <source>
        <dbReference type="ARBA" id="ARBA00022801"/>
    </source>
</evidence>
<dbReference type="PANTHER" id="PTHR10942">
    <property type="entry name" value="LEISHMANOLYSIN-LIKE PEPTIDASE"/>
    <property type="match status" value="1"/>
</dbReference>
<evidence type="ECO:0000256" key="7">
    <source>
        <dbReference type="PIRSR" id="PIRSR601577-1"/>
    </source>
</evidence>
<keyword evidence="10" id="KW-0812">Transmembrane</keyword>
<feature type="region of interest" description="Disordered" evidence="9">
    <location>
        <begin position="51"/>
        <end position="76"/>
    </location>
</feature>
<feature type="binding site" evidence="8">
    <location>
        <position position="238"/>
    </location>
    <ligand>
        <name>Zn(2+)</name>
        <dbReference type="ChEBI" id="CHEBI:29105"/>
        <note>catalytic</note>
    </ligand>
</feature>
<proteinExistence type="inferred from homology"/>
<dbReference type="PRINTS" id="PR00782">
    <property type="entry name" value="LSHMANOLYSIN"/>
</dbReference>
<dbReference type="HOGENOM" id="CLU_443760_0_0_1"/>
<evidence type="ECO:0000256" key="9">
    <source>
        <dbReference type="SAM" id="MobiDB-lite"/>
    </source>
</evidence>
<evidence type="ECO:0000256" key="3">
    <source>
        <dbReference type="ARBA" id="ARBA00022723"/>
    </source>
</evidence>
<dbReference type="Proteomes" id="UP000013827">
    <property type="component" value="Unassembled WGS sequence"/>
</dbReference>
<dbReference type="SUPFAM" id="SSF55486">
    <property type="entry name" value="Metalloproteases ('zincins'), catalytic domain"/>
    <property type="match status" value="1"/>
</dbReference>
<dbReference type="eggNOG" id="KOG2556">
    <property type="taxonomic scope" value="Eukaryota"/>
</dbReference>
<dbReference type="GO" id="GO:0046872">
    <property type="term" value="F:metal ion binding"/>
    <property type="evidence" value="ECO:0007669"/>
    <property type="project" value="UniProtKB-KW"/>
</dbReference>
<feature type="transmembrane region" description="Helical" evidence="10">
    <location>
        <begin position="549"/>
        <end position="570"/>
    </location>
</feature>
<comment type="similarity">
    <text evidence="1">Belongs to the peptidase M8 family.</text>
</comment>
<evidence type="ECO:0000256" key="8">
    <source>
        <dbReference type="PIRSR" id="PIRSR601577-2"/>
    </source>
</evidence>
<feature type="binding site" evidence="8">
    <location>
        <position position="242"/>
    </location>
    <ligand>
        <name>Zn(2+)</name>
        <dbReference type="ChEBI" id="CHEBI:29105"/>
        <note>catalytic</note>
    </ligand>
</feature>
<dbReference type="GO" id="GO:0016020">
    <property type="term" value="C:membrane"/>
    <property type="evidence" value="ECO:0007669"/>
    <property type="project" value="InterPro"/>
</dbReference>
<dbReference type="STRING" id="2903.R1FJU8"/>
<dbReference type="PANTHER" id="PTHR10942:SF0">
    <property type="entry name" value="LEISHMANOLYSIN-LIKE PEPTIDASE"/>
    <property type="match status" value="1"/>
</dbReference>
<dbReference type="Pfam" id="PF01457">
    <property type="entry name" value="Peptidase_M8"/>
    <property type="match status" value="1"/>
</dbReference>
<dbReference type="PaxDb" id="2903-EOD33589"/>
<dbReference type="FunFam" id="3.90.132.10:FF:000001">
    <property type="entry name" value="leishmanolysin-like peptidase isoform X2"/>
    <property type="match status" value="1"/>
</dbReference>
<dbReference type="Gene3D" id="3.90.132.10">
    <property type="entry name" value="Leishmanolysin , domain 2"/>
    <property type="match status" value="1"/>
</dbReference>
<feature type="region of interest" description="Disordered" evidence="9">
    <location>
        <begin position="1"/>
        <end position="25"/>
    </location>
</feature>
<dbReference type="KEGG" id="ehx:EMIHUDRAFT_455768"/>
<dbReference type="RefSeq" id="XP_005786018.1">
    <property type="nucleotide sequence ID" value="XM_005785961.1"/>
</dbReference>
<evidence type="ECO:0000256" key="10">
    <source>
        <dbReference type="SAM" id="Phobius"/>
    </source>
</evidence>
<keyword evidence="10" id="KW-0472">Membrane</keyword>
<dbReference type="GO" id="GO:0006508">
    <property type="term" value="P:proteolysis"/>
    <property type="evidence" value="ECO:0007669"/>
    <property type="project" value="UniProtKB-KW"/>
</dbReference>
<keyword evidence="6 8" id="KW-0482">Metalloprotease</keyword>
<feature type="active site" evidence="7">
    <location>
        <position position="239"/>
    </location>
</feature>
<keyword evidence="2" id="KW-0645">Protease</keyword>
<reference evidence="11" key="2">
    <citation type="submission" date="2024-10" db="UniProtKB">
        <authorList>
            <consortium name="EnsemblProtists"/>
        </authorList>
    </citation>
    <scope>IDENTIFICATION</scope>
</reference>
<evidence type="ECO:0000256" key="2">
    <source>
        <dbReference type="ARBA" id="ARBA00022670"/>
    </source>
</evidence>
<keyword evidence="3 8" id="KW-0479">Metal-binding</keyword>
<accession>A0A0D3KCV4</accession>
<dbReference type="AlphaFoldDB" id="A0A0D3KCV4"/>
<evidence type="ECO:0000256" key="6">
    <source>
        <dbReference type="ARBA" id="ARBA00023049"/>
    </source>
</evidence>
<dbReference type="InterPro" id="IPR001577">
    <property type="entry name" value="Peptidase_M8"/>
</dbReference>
<evidence type="ECO:0000313" key="12">
    <source>
        <dbReference type="Proteomes" id="UP000013827"/>
    </source>
</evidence>
<evidence type="ECO:0008006" key="13">
    <source>
        <dbReference type="Google" id="ProtNLM"/>
    </source>
</evidence>
<keyword evidence="4" id="KW-0378">Hydrolase</keyword>
<dbReference type="GO" id="GO:0005737">
    <property type="term" value="C:cytoplasm"/>
    <property type="evidence" value="ECO:0007669"/>
    <property type="project" value="TreeGrafter"/>
</dbReference>
<dbReference type="GO" id="GO:0004222">
    <property type="term" value="F:metalloendopeptidase activity"/>
    <property type="evidence" value="ECO:0007669"/>
    <property type="project" value="InterPro"/>
</dbReference>
<dbReference type="Gene3D" id="3.10.170.20">
    <property type="match status" value="1"/>
</dbReference>
<comment type="cofactor">
    <cofactor evidence="8">
        <name>Zn(2+)</name>
        <dbReference type="ChEBI" id="CHEBI:29105"/>
    </cofactor>
    <text evidence="8">Binds 1 zinc ion per subunit.</text>
</comment>
<sequence length="616" mass="65648">MAHALDGGEAKNTGSGRPLASLPMAPAHREHNCIHEHLGEPVEPRRRTRQLYEASEGGPPPEKSGPDEGDGDASGMQPLRIVINTDALRSDPGYTCFRVGEFVNGQPCRQEQVLTPVKRSTLEESLMPRAAAFFSKALSVKRVVGNLRLGSFRCGFSGGVAVPREYATTGVEGADIVFFVTARPIAAQTGSDTIAFSGHCEVDQFGRPIAAHFNWSPVHLDVPNSDFESTYLLRVALHEMTHALVFSPGLFDQFHRQPATAFLPAVGACSGGRTRAIVTPRALRVARNHFDCPKLEGAPLEDGGGAGTGGAHWEMRLFRDEYMTGSASPGVRVISELTLAVFSDSGWYAVDGSLAEPFAWGARGGCAFALEGCDSEVASSVWHRPGYRCSQTHETGCSYDRRAEVYCDLRTYSSSLPPHQQHFPDRPDVGGYSVLLDYCPVFRPYANGNCAEAAAGWERTSEERENLHLLHPPLTLSFGLPAHEPSGPDGTDVLASNLSLLNGTHALAVQPPFGWLTYYAVADVLLSDSLGRTAYIFAGYTIAPDPLQYAATAALVVLLVALSCALPAYLRAGCAAEMRRPRHAAKALRGAAATAAAGQGGASSQRSAGGGSSALV</sequence>
<evidence type="ECO:0000313" key="11">
    <source>
        <dbReference type="EnsemblProtists" id="EOD33589"/>
    </source>
</evidence>
<dbReference type="EnsemblProtists" id="EOD33589">
    <property type="protein sequence ID" value="EOD33589"/>
    <property type="gene ID" value="EMIHUDRAFT_455768"/>
</dbReference>
<protein>
    <recommendedName>
        <fullName evidence="13">Leishmanolysin-like peptidase</fullName>
    </recommendedName>
</protein>
<organism evidence="11 12">
    <name type="scientific">Emiliania huxleyi (strain CCMP1516)</name>
    <dbReference type="NCBI Taxonomy" id="280463"/>
    <lineage>
        <taxon>Eukaryota</taxon>
        <taxon>Haptista</taxon>
        <taxon>Haptophyta</taxon>
        <taxon>Prymnesiophyceae</taxon>
        <taxon>Isochrysidales</taxon>
        <taxon>Noelaerhabdaceae</taxon>
        <taxon>Emiliania</taxon>
    </lineage>
</organism>
<keyword evidence="10" id="KW-1133">Transmembrane helix</keyword>
<dbReference type="GeneID" id="17278859"/>